<evidence type="ECO:0000256" key="2">
    <source>
        <dbReference type="SAM" id="Phobius"/>
    </source>
</evidence>
<gene>
    <name evidence="4" type="ORF">BJ875DRAFT_276868</name>
</gene>
<name>A0A9P7YLD1_9HELO</name>
<dbReference type="AlphaFoldDB" id="A0A9P7YLD1"/>
<feature type="compositionally biased region" description="Polar residues" evidence="1">
    <location>
        <begin position="154"/>
        <end position="171"/>
    </location>
</feature>
<evidence type="ECO:0000313" key="5">
    <source>
        <dbReference type="Proteomes" id="UP000824998"/>
    </source>
</evidence>
<proteinExistence type="predicted"/>
<evidence type="ECO:0000313" key="4">
    <source>
        <dbReference type="EMBL" id="KAG9235322.1"/>
    </source>
</evidence>
<sequence length="262" mass="27406">MSVSNKALILAIILLIRRSASQLVTTSNANSLPTTTPRMQVTTSNTAIVRSCSSLLSKVGSCQLHATSQTVPLNSSLQQSCICMKNDFLYSGGAYSCASYYRILNPTSSSQFVGLGTLCPRTTTVPSTSVAPAVTSQSSSFLTLTSTRVTSSVIPSKSIPQGTPTASTGSIPLSPVPKANDRGIKSKHPEASCSRFNAPLTCLDATRGQIIGSVAGSTGAVLLGMFALLVALLRKRKVRKQKALESIQESTDVKSVSEIAST</sequence>
<comment type="caution">
    <text evidence="4">The sequence shown here is derived from an EMBL/GenBank/DDBJ whole genome shotgun (WGS) entry which is preliminary data.</text>
</comment>
<keyword evidence="5" id="KW-1185">Reference proteome</keyword>
<keyword evidence="2" id="KW-0472">Membrane</keyword>
<keyword evidence="2" id="KW-1133">Transmembrane helix</keyword>
<accession>A0A9P7YLD1</accession>
<keyword evidence="2" id="KW-0812">Transmembrane</keyword>
<evidence type="ECO:0000256" key="3">
    <source>
        <dbReference type="SAM" id="SignalP"/>
    </source>
</evidence>
<feature type="transmembrane region" description="Helical" evidence="2">
    <location>
        <begin position="210"/>
        <end position="233"/>
    </location>
</feature>
<evidence type="ECO:0000256" key="1">
    <source>
        <dbReference type="SAM" id="MobiDB-lite"/>
    </source>
</evidence>
<keyword evidence="3" id="KW-0732">Signal</keyword>
<feature type="signal peptide" evidence="3">
    <location>
        <begin position="1"/>
        <end position="21"/>
    </location>
</feature>
<feature type="compositionally biased region" description="Basic and acidic residues" evidence="1">
    <location>
        <begin position="179"/>
        <end position="190"/>
    </location>
</feature>
<feature type="chain" id="PRO_5040407488" evidence="3">
    <location>
        <begin position="22"/>
        <end position="262"/>
    </location>
</feature>
<dbReference type="EMBL" id="MU251435">
    <property type="protein sequence ID" value="KAG9235322.1"/>
    <property type="molecule type" value="Genomic_DNA"/>
</dbReference>
<feature type="region of interest" description="Disordered" evidence="1">
    <location>
        <begin position="154"/>
        <end position="190"/>
    </location>
</feature>
<dbReference type="Proteomes" id="UP000824998">
    <property type="component" value="Unassembled WGS sequence"/>
</dbReference>
<organism evidence="4 5">
    <name type="scientific">Amylocarpus encephaloides</name>
    <dbReference type="NCBI Taxonomy" id="45428"/>
    <lineage>
        <taxon>Eukaryota</taxon>
        <taxon>Fungi</taxon>
        <taxon>Dikarya</taxon>
        <taxon>Ascomycota</taxon>
        <taxon>Pezizomycotina</taxon>
        <taxon>Leotiomycetes</taxon>
        <taxon>Helotiales</taxon>
        <taxon>Helotiales incertae sedis</taxon>
        <taxon>Amylocarpus</taxon>
    </lineage>
</organism>
<protein>
    <submittedName>
        <fullName evidence="4">Uncharacterized protein</fullName>
    </submittedName>
</protein>
<reference evidence="4" key="1">
    <citation type="journal article" date="2021" name="IMA Fungus">
        <title>Genomic characterization of three marine fungi, including Emericellopsis atlantica sp. nov. with signatures of a generalist lifestyle and marine biomass degradation.</title>
        <authorList>
            <person name="Hagestad O.C."/>
            <person name="Hou L."/>
            <person name="Andersen J.H."/>
            <person name="Hansen E.H."/>
            <person name="Altermark B."/>
            <person name="Li C."/>
            <person name="Kuhnert E."/>
            <person name="Cox R.J."/>
            <person name="Crous P.W."/>
            <person name="Spatafora J.W."/>
            <person name="Lail K."/>
            <person name="Amirebrahimi M."/>
            <person name="Lipzen A."/>
            <person name="Pangilinan J."/>
            <person name="Andreopoulos W."/>
            <person name="Hayes R.D."/>
            <person name="Ng V."/>
            <person name="Grigoriev I.V."/>
            <person name="Jackson S.A."/>
            <person name="Sutton T.D.S."/>
            <person name="Dobson A.D.W."/>
            <person name="Rama T."/>
        </authorList>
    </citation>
    <scope>NUCLEOTIDE SEQUENCE</scope>
    <source>
        <strain evidence="4">TRa018bII</strain>
    </source>
</reference>